<keyword evidence="1" id="KW-1185">Reference proteome</keyword>
<evidence type="ECO:0000313" key="2">
    <source>
        <dbReference type="WBParaSite" id="PgR077_g002_t03"/>
    </source>
</evidence>
<dbReference type="AlphaFoldDB" id="A0A915C0Y5"/>
<protein>
    <submittedName>
        <fullName evidence="2">GATOR complex protein WDR24</fullName>
    </submittedName>
</protein>
<reference evidence="2" key="1">
    <citation type="submission" date="2022-11" db="UniProtKB">
        <authorList>
            <consortium name="WormBaseParasite"/>
        </authorList>
    </citation>
    <scope>IDENTIFICATION</scope>
</reference>
<name>A0A915C0Y5_PARUN</name>
<accession>A0A915C0Y5</accession>
<proteinExistence type="predicted"/>
<organism evidence="1 2">
    <name type="scientific">Parascaris univalens</name>
    <name type="common">Nematode worm</name>
    <dbReference type="NCBI Taxonomy" id="6257"/>
    <lineage>
        <taxon>Eukaryota</taxon>
        <taxon>Metazoa</taxon>
        <taxon>Ecdysozoa</taxon>
        <taxon>Nematoda</taxon>
        <taxon>Chromadorea</taxon>
        <taxon>Rhabditida</taxon>
        <taxon>Spirurina</taxon>
        <taxon>Ascaridomorpha</taxon>
        <taxon>Ascaridoidea</taxon>
        <taxon>Ascarididae</taxon>
        <taxon>Parascaris</taxon>
    </lineage>
</organism>
<evidence type="ECO:0000313" key="1">
    <source>
        <dbReference type="Proteomes" id="UP000887569"/>
    </source>
</evidence>
<sequence length="62" mass="7002">MRKTTKMSELKKLVGGGFSLLAIMDSVAEIVKSIWRFDSSGTSPGISIIDSRLNFRKWILER</sequence>
<dbReference type="WBParaSite" id="PgR077_g002_t03">
    <property type="protein sequence ID" value="PgR077_g002_t03"/>
    <property type="gene ID" value="PgR077_g002"/>
</dbReference>
<dbReference type="Proteomes" id="UP000887569">
    <property type="component" value="Unplaced"/>
</dbReference>